<dbReference type="PANTHER" id="PTHR20905">
    <property type="entry name" value="N-ACETYLTRANSFERASE-RELATED"/>
    <property type="match status" value="1"/>
</dbReference>
<proteinExistence type="predicted"/>
<reference evidence="1 2" key="1">
    <citation type="journal article" date="2015" name="Genome Biol. Evol.">
        <title>The genome of winter moth (Operophtera brumata) provides a genomic perspective on sexual dimorphism and phenology.</title>
        <authorList>
            <person name="Derks M.F."/>
            <person name="Smit S."/>
            <person name="Salis L."/>
            <person name="Schijlen E."/>
            <person name="Bossers A."/>
            <person name="Mateman C."/>
            <person name="Pijl A.S."/>
            <person name="de Ridder D."/>
            <person name="Groenen M.A."/>
            <person name="Visser M.E."/>
            <person name="Megens H.J."/>
        </authorList>
    </citation>
    <scope>NUCLEOTIDE SEQUENCE [LARGE SCALE GENOMIC DNA]</scope>
    <source>
        <strain evidence="1">WM2013NL</strain>
        <tissue evidence="1">Head and thorax</tissue>
    </source>
</reference>
<dbReference type="GO" id="GO:0008080">
    <property type="term" value="F:N-acetyltransferase activity"/>
    <property type="evidence" value="ECO:0007669"/>
    <property type="project" value="TreeGrafter"/>
</dbReference>
<dbReference type="Proteomes" id="UP000037510">
    <property type="component" value="Unassembled WGS sequence"/>
</dbReference>
<dbReference type="PANTHER" id="PTHR20905:SF32">
    <property type="entry name" value="ARYLALKYLAMINE N-ACETYLTRANSFERASE-LIKE 7, ISOFORM A"/>
    <property type="match status" value="1"/>
</dbReference>
<evidence type="ECO:0000313" key="1">
    <source>
        <dbReference type="EMBL" id="KOB69112.1"/>
    </source>
</evidence>
<name>A0A0L7L0V5_OPEBR</name>
<sequence>MKKFMITINDANGMVAINIEPDARSNYAASICILRTSRRAGGCPGVISSLRAAGFDSLAVILHLRDNFFADEPLNKAVSLCKRGEPHAELEQLCLATMDDRLSIAAIQDDQNVQKCEDPNYHKIFNILYTVSRDLDIFNTFKVETLMECRIVSVDAAARGRGMAKELIKRSIELALEHEFRLFKVDATGHYSQRICRSLGMAELKKVSYEDYTDELGEPIFRIPAPHHALCIMVKELP</sequence>
<accession>A0A0L7L0V5</accession>
<dbReference type="Gene3D" id="3.40.630.30">
    <property type="match status" value="1"/>
</dbReference>
<dbReference type="InterPro" id="IPR016181">
    <property type="entry name" value="Acyl_CoA_acyltransferase"/>
</dbReference>
<comment type="caution">
    <text evidence="1">The sequence shown here is derived from an EMBL/GenBank/DDBJ whole genome shotgun (WGS) entry which is preliminary data.</text>
</comment>
<dbReference type="EMBL" id="JTDY01003710">
    <property type="protein sequence ID" value="KOB69112.1"/>
    <property type="molecule type" value="Genomic_DNA"/>
</dbReference>
<dbReference type="AlphaFoldDB" id="A0A0L7L0V5"/>
<dbReference type="SUPFAM" id="SSF55729">
    <property type="entry name" value="Acyl-CoA N-acyltransferases (Nat)"/>
    <property type="match status" value="1"/>
</dbReference>
<organism evidence="1 2">
    <name type="scientific">Operophtera brumata</name>
    <name type="common">Winter moth</name>
    <name type="synonym">Phalaena brumata</name>
    <dbReference type="NCBI Taxonomy" id="104452"/>
    <lineage>
        <taxon>Eukaryota</taxon>
        <taxon>Metazoa</taxon>
        <taxon>Ecdysozoa</taxon>
        <taxon>Arthropoda</taxon>
        <taxon>Hexapoda</taxon>
        <taxon>Insecta</taxon>
        <taxon>Pterygota</taxon>
        <taxon>Neoptera</taxon>
        <taxon>Endopterygota</taxon>
        <taxon>Lepidoptera</taxon>
        <taxon>Glossata</taxon>
        <taxon>Ditrysia</taxon>
        <taxon>Geometroidea</taxon>
        <taxon>Geometridae</taxon>
        <taxon>Larentiinae</taxon>
        <taxon>Operophtera</taxon>
    </lineage>
</organism>
<dbReference type="STRING" id="104452.A0A0L7L0V5"/>
<keyword evidence="1" id="KW-0808">Transferase</keyword>
<gene>
    <name evidence="1" type="ORF">OBRU01_17267</name>
</gene>
<protein>
    <submittedName>
        <fullName evidence="1">N-acetyltransferase 2</fullName>
    </submittedName>
</protein>
<keyword evidence="2" id="KW-1185">Reference proteome</keyword>
<evidence type="ECO:0000313" key="2">
    <source>
        <dbReference type="Proteomes" id="UP000037510"/>
    </source>
</evidence>